<sequence>MLVVSLAQTSRLSIASAVLAAIVPPCLADEVPVTTEFGVVFTPFVDSLSKGRNRIQIDAPDFNVSPRYYRLRFQVTNPEGVPWTITIRSPGGQMLSTFDQTDLRCQSEAGCWTVRLGSSLPTVRFDTSSSAAVAKVLTGLYMPKQAQRTFYSPMQGSRDELISSLDLPDDDERSTLQDKAENLGMLIASGPTEDGSKANWCCSGVRLNGDLFMTNWHCGAAKGLPDSAFWKTSGSFNSCQASLVDLSWDHDSQGREYACRSVEFENKKLDVAVLRLEALADGPLLARPLSLPVLSTDALQSGDQVMVLHHPACEPKSVTRNCGVKNPSLPSWIDDQQASEFSHNCTTENGSSGGPVYSADGSLVGLHHLGAKEGEEDKGNFAVRLAAILTAIEQEKPALHREITARAQ</sequence>
<organism evidence="2 3">
    <name type="scientific">Mesorhizobium prunaredense</name>
    <dbReference type="NCBI Taxonomy" id="1631249"/>
    <lineage>
        <taxon>Bacteria</taxon>
        <taxon>Pseudomonadati</taxon>
        <taxon>Pseudomonadota</taxon>
        <taxon>Alphaproteobacteria</taxon>
        <taxon>Hyphomicrobiales</taxon>
        <taxon>Phyllobacteriaceae</taxon>
        <taxon>Mesorhizobium</taxon>
    </lineage>
</organism>
<evidence type="ECO:0000256" key="1">
    <source>
        <dbReference type="SAM" id="SignalP"/>
    </source>
</evidence>
<dbReference type="Pfam" id="PF13365">
    <property type="entry name" value="Trypsin_2"/>
    <property type="match status" value="1"/>
</dbReference>
<dbReference type="EMBL" id="FTPD01000026">
    <property type="protein sequence ID" value="SIT57233.1"/>
    <property type="molecule type" value="Genomic_DNA"/>
</dbReference>
<keyword evidence="1" id="KW-0732">Signal</keyword>
<evidence type="ECO:0000313" key="3">
    <source>
        <dbReference type="Proteomes" id="UP000188388"/>
    </source>
</evidence>
<proteinExistence type="predicted"/>
<feature type="signal peptide" evidence="1">
    <location>
        <begin position="1"/>
        <end position="28"/>
    </location>
</feature>
<feature type="chain" id="PRO_5013340222" description="Serine protease" evidence="1">
    <location>
        <begin position="29"/>
        <end position="408"/>
    </location>
</feature>
<name>A0A1R3VBG8_9HYPH</name>
<protein>
    <recommendedName>
        <fullName evidence="4">Serine protease</fullName>
    </recommendedName>
</protein>
<dbReference type="STRING" id="1631249.BQ8794_320055"/>
<dbReference type="SUPFAM" id="SSF50494">
    <property type="entry name" value="Trypsin-like serine proteases"/>
    <property type="match status" value="1"/>
</dbReference>
<dbReference type="InterPro" id="IPR009003">
    <property type="entry name" value="Peptidase_S1_PA"/>
</dbReference>
<keyword evidence="3" id="KW-1185">Reference proteome</keyword>
<dbReference type="Gene3D" id="2.40.10.120">
    <property type="match status" value="1"/>
</dbReference>
<evidence type="ECO:0000313" key="2">
    <source>
        <dbReference type="EMBL" id="SIT57233.1"/>
    </source>
</evidence>
<gene>
    <name evidence="2" type="ORF">BQ8794_320055</name>
</gene>
<accession>A0A1R3VBG8</accession>
<dbReference type="AlphaFoldDB" id="A0A1R3VBG8"/>
<dbReference type="Proteomes" id="UP000188388">
    <property type="component" value="Unassembled WGS sequence"/>
</dbReference>
<reference evidence="3" key="1">
    <citation type="submission" date="2017-01" db="EMBL/GenBank/DDBJ databases">
        <authorList>
            <person name="Brunel B."/>
        </authorList>
    </citation>
    <scope>NUCLEOTIDE SEQUENCE [LARGE SCALE GENOMIC DNA]</scope>
</reference>
<evidence type="ECO:0008006" key="4">
    <source>
        <dbReference type="Google" id="ProtNLM"/>
    </source>
</evidence>